<dbReference type="Gene3D" id="3.30.300.30">
    <property type="match status" value="1"/>
</dbReference>
<dbReference type="CDD" id="cd17631">
    <property type="entry name" value="FACL_FadD13-like"/>
    <property type="match status" value="1"/>
</dbReference>
<evidence type="ECO:0000313" key="6">
    <source>
        <dbReference type="Proteomes" id="UP000239663"/>
    </source>
</evidence>
<evidence type="ECO:0000259" key="3">
    <source>
        <dbReference type="Pfam" id="PF00501"/>
    </source>
</evidence>
<dbReference type="GO" id="GO:0016878">
    <property type="term" value="F:acid-thiol ligase activity"/>
    <property type="evidence" value="ECO:0007669"/>
    <property type="project" value="UniProtKB-ARBA"/>
</dbReference>
<dbReference type="InterPro" id="IPR045851">
    <property type="entry name" value="AMP-bd_C_sf"/>
</dbReference>
<proteinExistence type="inferred from homology"/>
<name>A0A2S7N4Y6_9BACI</name>
<keyword evidence="2" id="KW-0436">Ligase</keyword>
<evidence type="ECO:0000256" key="1">
    <source>
        <dbReference type="ARBA" id="ARBA00006432"/>
    </source>
</evidence>
<dbReference type="AlphaFoldDB" id="A0A2S7N4Y6"/>
<dbReference type="PROSITE" id="PS00455">
    <property type="entry name" value="AMP_BINDING"/>
    <property type="match status" value="1"/>
</dbReference>
<evidence type="ECO:0000313" key="5">
    <source>
        <dbReference type="EMBL" id="PQD97099.1"/>
    </source>
</evidence>
<dbReference type="EMBL" id="PKOZ01000001">
    <property type="protein sequence ID" value="PQD97099.1"/>
    <property type="molecule type" value="Genomic_DNA"/>
</dbReference>
<dbReference type="OrthoDB" id="9765680at2"/>
<dbReference type="SUPFAM" id="SSF56801">
    <property type="entry name" value="Acetyl-CoA synthetase-like"/>
    <property type="match status" value="1"/>
</dbReference>
<dbReference type="InterPro" id="IPR000873">
    <property type="entry name" value="AMP-dep_synth/lig_dom"/>
</dbReference>
<dbReference type="InterPro" id="IPR020845">
    <property type="entry name" value="AMP-binding_CS"/>
</dbReference>
<dbReference type="Gene3D" id="3.40.50.12780">
    <property type="entry name" value="N-terminal domain of ligase-like"/>
    <property type="match status" value="1"/>
</dbReference>
<keyword evidence="6" id="KW-1185">Reference proteome</keyword>
<dbReference type="InterPro" id="IPR050237">
    <property type="entry name" value="ATP-dep_AMP-bd_enzyme"/>
</dbReference>
<dbReference type="InterPro" id="IPR042099">
    <property type="entry name" value="ANL_N_sf"/>
</dbReference>
<protein>
    <submittedName>
        <fullName evidence="5">Acyl-CoA synthetase</fullName>
    </submittedName>
</protein>
<reference evidence="5 6" key="1">
    <citation type="submission" date="2017-12" db="EMBL/GenBank/DDBJ databases">
        <title>Taxonomic description and draft genome of Pradoshia cofamensis Gen. nov., sp. nov., a thermotolerant bacillale isolated from anterior gut of earthworm Eisenia fetida.</title>
        <authorList>
            <person name="Saha T."/>
            <person name="Chakraborty R."/>
        </authorList>
    </citation>
    <scope>NUCLEOTIDE SEQUENCE [LARGE SCALE GENOMIC DNA]</scope>
    <source>
        <strain evidence="5 6">EAG3</strain>
    </source>
</reference>
<dbReference type="FunFam" id="3.30.300.30:FF:000008">
    <property type="entry name" value="2,3-dihydroxybenzoate-AMP ligase"/>
    <property type="match status" value="1"/>
</dbReference>
<evidence type="ECO:0000256" key="2">
    <source>
        <dbReference type="ARBA" id="ARBA00022598"/>
    </source>
</evidence>
<accession>A0A2S7N4Y6</accession>
<feature type="domain" description="AMP-dependent synthetase/ligase" evidence="3">
    <location>
        <begin position="18"/>
        <end position="377"/>
    </location>
</feature>
<dbReference type="Pfam" id="PF00501">
    <property type="entry name" value="AMP-binding"/>
    <property type="match status" value="1"/>
</dbReference>
<evidence type="ECO:0000259" key="4">
    <source>
        <dbReference type="Pfam" id="PF13193"/>
    </source>
</evidence>
<dbReference type="Proteomes" id="UP000239663">
    <property type="component" value="Unassembled WGS sequence"/>
</dbReference>
<dbReference type="Pfam" id="PF13193">
    <property type="entry name" value="AMP-binding_C"/>
    <property type="match status" value="1"/>
</dbReference>
<dbReference type="NCBIfam" id="NF004837">
    <property type="entry name" value="PRK06187.1"/>
    <property type="match status" value="1"/>
</dbReference>
<comment type="similarity">
    <text evidence="1">Belongs to the ATP-dependent AMP-binding enzyme family.</text>
</comment>
<feature type="domain" description="AMP-binding enzyme C-terminal" evidence="4">
    <location>
        <begin position="427"/>
        <end position="502"/>
    </location>
</feature>
<dbReference type="PANTHER" id="PTHR43767">
    <property type="entry name" value="LONG-CHAIN-FATTY-ACID--COA LIGASE"/>
    <property type="match status" value="1"/>
</dbReference>
<dbReference type="PANTHER" id="PTHR43767:SF1">
    <property type="entry name" value="NONRIBOSOMAL PEPTIDE SYNTHASE PES1 (EUROFUNG)-RELATED"/>
    <property type="match status" value="1"/>
</dbReference>
<comment type="caution">
    <text evidence="5">The sequence shown here is derived from an EMBL/GenBank/DDBJ whole genome shotgun (WGS) entry which is preliminary data.</text>
</comment>
<gene>
    <name evidence="5" type="ORF">CYL18_04280</name>
</gene>
<dbReference type="RefSeq" id="WP_104848194.1">
    <property type="nucleotide sequence ID" value="NZ_PKOZ01000001.1"/>
</dbReference>
<dbReference type="InterPro" id="IPR025110">
    <property type="entry name" value="AMP-bd_C"/>
</dbReference>
<sequence>MTTSSLHLSRSLLIGEHLRRSAHKAPDKEAYIFGEKRLTYRQTEERAIHLAGWLQGRGVDYDDKVGFLLFNGIPFIEIFYGVSLTGALGVPINFRLNSDELQYIIANSDCKILFIDRKLLPSFELIKDRCPLVQEIVVIGGETELGYLSYERIYGEETEYVPIDRLNGDDGALIMYTSGTTGLPKGAVLTHNNLYINGMNQVMTAGLNPDFKQLIVAPLFHIAAISTLLYPIQGTTVIHQQFDSEQVLKTIEKERINFIFLAPTMWQMLVDHENIGNYDLTSMKRCSAGSAPCSIALKEKIARYFPNGELRDPFGQTEMSPVATCLNPEDSIRKNTSVGKPVVNVEVRVVDEQMNDVPLGEIGEIVYRGPTLMKEYYKNPEATEEAFRGGWFHSGDLVRMDDEGFIYVVDRKKDMIISGGENIYPAEIEQVLIKHPDIKECAVIGAADEKWGESVKAVIVKREGAELNEEDIIRFCQNQLSSYKKPRQVQFLDALPRNAAGKILKKALRQAEEGVTGG</sequence>
<organism evidence="5 6">
    <name type="scientific">Pradoshia eiseniae</name>
    <dbReference type="NCBI Taxonomy" id="2064768"/>
    <lineage>
        <taxon>Bacteria</taxon>
        <taxon>Bacillati</taxon>
        <taxon>Bacillota</taxon>
        <taxon>Bacilli</taxon>
        <taxon>Bacillales</taxon>
        <taxon>Bacillaceae</taxon>
        <taxon>Pradoshia</taxon>
    </lineage>
</organism>